<dbReference type="RefSeq" id="XP_002291555.1">
    <property type="nucleotide sequence ID" value="XM_002291519.1"/>
</dbReference>
<protein>
    <recommendedName>
        <fullName evidence="4">Alcohol dehydrogenase iron-type/glycerol dehydrogenase GldA domain-containing protein</fullName>
    </recommendedName>
</protein>
<evidence type="ECO:0000313" key="2">
    <source>
        <dbReference type="EMBL" id="EED91662.1"/>
    </source>
</evidence>
<dbReference type="EMBL" id="CM000643">
    <property type="protein sequence ID" value="EED91662.1"/>
    <property type="molecule type" value="Genomic_DNA"/>
</dbReference>
<dbReference type="OMA" id="FVMEDIL"/>
<dbReference type="GeneID" id="7442734"/>
<dbReference type="Proteomes" id="UP000001449">
    <property type="component" value="Chromosome 6"/>
</dbReference>
<evidence type="ECO:0000256" key="1">
    <source>
        <dbReference type="SAM" id="MobiDB-lite"/>
    </source>
</evidence>
<organism evidence="2 3">
    <name type="scientific">Thalassiosira pseudonana</name>
    <name type="common">Marine diatom</name>
    <name type="synonym">Cyclotella nana</name>
    <dbReference type="NCBI Taxonomy" id="35128"/>
    <lineage>
        <taxon>Eukaryota</taxon>
        <taxon>Sar</taxon>
        <taxon>Stramenopiles</taxon>
        <taxon>Ochrophyta</taxon>
        <taxon>Bacillariophyta</taxon>
        <taxon>Coscinodiscophyceae</taxon>
        <taxon>Thalassiosirophycidae</taxon>
        <taxon>Thalassiosirales</taxon>
        <taxon>Thalassiosiraceae</taxon>
        <taxon>Thalassiosira</taxon>
    </lineage>
</organism>
<feature type="compositionally biased region" description="Polar residues" evidence="1">
    <location>
        <begin position="41"/>
        <end position="55"/>
    </location>
</feature>
<accession>B8C456</accession>
<sequence>MTSTASLTNSLRPLRAYVRQNISQLRASPCLLITSSPPPALSTSVAGNKHPSSVPSVEDQKQEKAVTKQQQQYNDPKIHAFVQRNTQSLVSEFNLRTVPVTISSAFPTLNGVKEAISLAKRAGLKEGQLGDGVVIGVGSGAAIDLAKAVSDTLFGNVGASHSEDGTDNIGRRLSLAPSTLGGLWAASSSSPSLLLDTKEEMILPYLTAAWRATTDAVPSMAQFAAASLAIVLDVARSIDTAGETTKQTELEESVVNEMKTIASLCVSVLNLASEVSQINDESSDEASTKQDLAQQQILEAIVRLSPLIEQSALLTQTSVLTTGTIPQKLANALLPTYFPQCHLVTYFACILQGLCDVLDTGASGGAVEEVTRAILKDKNNSLSLWAFEITNTAGIPTMASLAFGTPNLKALNGSVDAYETLIASDMGGFGGIGGHDESFVMEDILQRCLNK</sequence>
<feature type="region of interest" description="Disordered" evidence="1">
    <location>
        <begin position="41"/>
        <end position="72"/>
    </location>
</feature>
<reference evidence="2 3" key="2">
    <citation type="journal article" date="2008" name="Nature">
        <title>The Phaeodactylum genome reveals the evolutionary history of diatom genomes.</title>
        <authorList>
            <person name="Bowler C."/>
            <person name="Allen A.E."/>
            <person name="Badger J.H."/>
            <person name="Grimwood J."/>
            <person name="Jabbari K."/>
            <person name="Kuo A."/>
            <person name="Maheswari U."/>
            <person name="Martens C."/>
            <person name="Maumus F."/>
            <person name="Otillar R.P."/>
            <person name="Rayko E."/>
            <person name="Salamov A."/>
            <person name="Vandepoele K."/>
            <person name="Beszteri B."/>
            <person name="Gruber A."/>
            <person name="Heijde M."/>
            <person name="Katinka M."/>
            <person name="Mock T."/>
            <person name="Valentin K."/>
            <person name="Verret F."/>
            <person name="Berges J.A."/>
            <person name="Brownlee C."/>
            <person name="Cadoret J.P."/>
            <person name="Chiovitti A."/>
            <person name="Choi C.J."/>
            <person name="Coesel S."/>
            <person name="De Martino A."/>
            <person name="Detter J.C."/>
            <person name="Durkin C."/>
            <person name="Falciatore A."/>
            <person name="Fournet J."/>
            <person name="Haruta M."/>
            <person name="Huysman M.J."/>
            <person name="Jenkins B.D."/>
            <person name="Jiroutova K."/>
            <person name="Jorgensen R.E."/>
            <person name="Joubert Y."/>
            <person name="Kaplan A."/>
            <person name="Kroger N."/>
            <person name="Kroth P.G."/>
            <person name="La Roche J."/>
            <person name="Lindquist E."/>
            <person name="Lommer M."/>
            <person name="Martin-Jezequel V."/>
            <person name="Lopez P.J."/>
            <person name="Lucas S."/>
            <person name="Mangogna M."/>
            <person name="McGinnis K."/>
            <person name="Medlin L.K."/>
            <person name="Montsant A."/>
            <person name="Oudot-Le Secq M.P."/>
            <person name="Napoli C."/>
            <person name="Obornik M."/>
            <person name="Parker M.S."/>
            <person name="Petit J.L."/>
            <person name="Porcel B.M."/>
            <person name="Poulsen N."/>
            <person name="Robison M."/>
            <person name="Rychlewski L."/>
            <person name="Rynearson T.A."/>
            <person name="Schmutz J."/>
            <person name="Shapiro H."/>
            <person name="Siaut M."/>
            <person name="Stanley M."/>
            <person name="Sussman M.R."/>
            <person name="Taylor A.R."/>
            <person name="Vardi A."/>
            <person name="von Dassow P."/>
            <person name="Vyverman W."/>
            <person name="Willis A."/>
            <person name="Wyrwicz L.S."/>
            <person name="Rokhsar D.S."/>
            <person name="Weissenbach J."/>
            <person name="Armbrust E.V."/>
            <person name="Green B.R."/>
            <person name="Van de Peer Y."/>
            <person name="Grigoriev I.V."/>
        </authorList>
    </citation>
    <scope>NUCLEOTIDE SEQUENCE [LARGE SCALE GENOMIC DNA]</scope>
    <source>
        <strain evidence="2 3">CCMP1335</strain>
    </source>
</reference>
<proteinExistence type="predicted"/>
<dbReference type="InParanoid" id="B8C456"/>
<gene>
    <name evidence="2" type="ORF">THAPSDRAFT_6379</name>
</gene>
<name>B8C456_THAPS</name>
<dbReference type="AlphaFoldDB" id="B8C456"/>
<keyword evidence="3" id="KW-1185">Reference proteome</keyword>
<evidence type="ECO:0000313" key="3">
    <source>
        <dbReference type="Proteomes" id="UP000001449"/>
    </source>
</evidence>
<dbReference type="HOGENOM" id="CLU_607658_0_0_1"/>
<dbReference type="SUPFAM" id="SSF56796">
    <property type="entry name" value="Dehydroquinate synthase-like"/>
    <property type="match status" value="1"/>
</dbReference>
<evidence type="ECO:0008006" key="4">
    <source>
        <dbReference type="Google" id="ProtNLM"/>
    </source>
</evidence>
<dbReference type="KEGG" id="tps:THAPSDRAFT_6379"/>
<reference evidence="2 3" key="1">
    <citation type="journal article" date="2004" name="Science">
        <title>The genome of the diatom Thalassiosira pseudonana: ecology, evolution, and metabolism.</title>
        <authorList>
            <person name="Armbrust E.V."/>
            <person name="Berges J.A."/>
            <person name="Bowler C."/>
            <person name="Green B.R."/>
            <person name="Martinez D."/>
            <person name="Putnam N.H."/>
            <person name="Zhou S."/>
            <person name="Allen A.E."/>
            <person name="Apt K.E."/>
            <person name="Bechner M."/>
            <person name="Brzezinski M.A."/>
            <person name="Chaal B.K."/>
            <person name="Chiovitti A."/>
            <person name="Davis A.K."/>
            <person name="Demarest M.S."/>
            <person name="Detter J.C."/>
            <person name="Glavina T."/>
            <person name="Goodstein D."/>
            <person name="Hadi M.Z."/>
            <person name="Hellsten U."/>
            <person name="Hildebrand M."/>
            <person name="Jenkins B.D."/>
            <person name="Jurka J."/>
            <person name="Kapitonov V.V."/>
            <person name="Kroger N."/>
            <person name="Lau W.W."/>
            <person name="Lane T.W."/>
            <person name="Larimer F.W."/>
            <person name="Lippmeier J.C."/>
            <person name="Lucas S."/>
            <person name="Medina M."/>
            <person name="Montsant A."/>
            <person name="Obornik M."/>
            <person name="Parker M.S."/>
            <person name="Palenik B."/>
            <person name="Pazour G.J."/>
            <person name="Richardson P.M."/>
            <person name="Rynearson T.A."/>
            <person name="Saito M.A."/>
            <person name="Schwartz D.C."/>
            <person name="Thamatrakoln K."/>
            <person name="Valentin K."/>
            <person name="Vardi A."/>
            <person name="Wilkerson F.P."/>
            <person name="Rokhsar D.S."/>
        </authorList>
    </citation>
    <scope>NUCLEOTIDE SEQUENCE [LARGE SCALE GENOMIC DNA]</scope>
    <source>
        <strain evidence="2 3">CCMP1335</strain>
    </source>
</reference>
<dbReference type="eggNOG" id="ENOG502SY13">
    <property type="taxonomic scope" value="Eukaryota"/>
</dbReference>
<dbReference type="PaxDb" id="35128-Thaps6379"/>